<organism evidence="2 3">
    <name type="scientific">Clostridium disporicum</name>
    <dbReference type="NCBI Taxonomy" id="84024"/>
    <lineage>
        <taxon>Bacteria</taxon>
        <taxon>Bacillati</taxon>
        <taxon>Bacillota</taxon>
        <taxon>Clostridia</taxon>
        <taxon>Eubacteriales</taxon>
        <taxon>Clostridiaceae</taxon>
        <taxon>Clostridium</taxon>
    </lineage>
</organism>
<dbReference type="Gene3D" id="3.40.630.30">
    <property type="match status" value="1"/>
</dbReference>
<dbReference type="PROSITE" id="PS51186">
    <property type="entry name" value="GNAT"/>
    <property type="match status" value="1"/>
</dbReference>
<dbReference type="SUPFAM" id="SSF55729">
    <property type="entry name" value="Acyl-CoA N-acyltransferases (Nat)"/>
    <property type="match status" value="1"/>
</dbReference>
<dbReference type="PANTHER" id="PTHR43072">
    <property type="entry name" value="N-ACETYLTRANSFERASE"/>
    <property type="match status" value="1"/>
</dbReference>
<reference evidence="2 3" key="1">
    <citation type="submission" date="2015-09" db="EMBL/GenBank/DDBJ databases">
        <authorList>
            <consortium name="Pathogen Informatics"/>
        </authorList>
    </citation>
    <scope>NUCLEOTIDE SEQUENCE [LARGE SCALE GENOMIC DNA]</scope>
    <source>
        <strain evidence="2 3">2789STDY5834856</strain>
    </source>
</reference>
<dbReference type="OrthoDB" id="9798006at2"/>
<accession>A0A173ZKY9</accession>
<dbReference type="AlphaFoldDB" id="A0A173ZKY9"/>
<keyword evidence="2" id="KW-0012">Acyltransferase</keyword>
<dbReference type="CDD" id="cd04301">
    <property type="entry name" value="NAT_SF"/>
    <property type="match status" value="1"/>
</dbReference>
<dbReference type="GO" id="GO:0102971">
    <property type="term" value="F:phosphinothricin N-acetyltransferase activity"/>
    <property type="evidence" value="ECO:0007669"/>
    <property type="project" value="UniProtKB-EC"/>
</dbReference>
<protein>
    <submittedName>
        <fullName evidence="2">N-acetyltransferase GCN5</fullName>
        <ecNumber evidence="2">2.3.1.183</ecNumber>
    </submittedName>
</protein>
<evidence type="ECO:0000259" key="1">
    <source>
        <dbReference type="PROSITE" id="PS51186"/>
    </source>
</evidence>
<dbReference type="PANTHER" id="PTHR43072:SF8">
    <property type="entry name" value="ACYLTRANSFERASE FABY-RELATED"/>
    <property type="match status" value="1"/>
</dbReference>
<name>A0A173ZKY9_9CLOT</name>
<dbReference type="EMBL" id="CYZX01000002">
    <property type="protein sequence ID" value="CUN76319.1"/>
    <property type="molecule type" value="Genomic_DNA"/>
</dbReference>
<dbReference type="RefSeq" id="WP_055263547.1">
    <property type="nucleotide sequence ID" value="NZ_CABIXQ010000002.1"/>
</dbReference>
<dbReference type="InterPro" id="IPR016181">
    <property type="entry name" value="Acyl_CoA_acyltransferase"/>
</dbReference>
<proteinExistence type="predicted"/>
<dbReference type="Pfam" id="PF13420">
    <property type="entry name" value="Acetyltransf_4"/>
    <property type="match status" value="1"/>
</dbReference>
<sequence length="192" mass="22374">MAVRLATINDSTEILKVYKQYIDTAITFEYELPNKEEFKERVKGIITLYPYLVYEEEGKIIAYAYANRYKERAAYQWGAELSIYIDANYTSKGIGKILCLKLIELLKIQGVRTIYGCVTLPNDKSEKLQISLGFKKIGIYHNAGYKCGKWRDVAWFEKSIAIYDENPKEFVPITKIPEYKILKILELDHFNN</sequence>
<dbReference type="InterPro" id="IPR000182">
    <property type="entry name" value="GNAT_dom"/>
</dbReference>
<dbReference type="Proteomes" id="UP000095594">
    <property type="component" value="Unassembled WGS sequence"/>
</dbReference>
<evidence type="ECO:0000313" key="3">
    <source>
        <dbReference type="Proteomes" id="UP000095594"/>
    </source>
</evidence>
<evidence type="ECO:0000313" key="2">
    <source>
        <dbReference type="EMBL" id="CUN76319.1"/>
    </source>
</evidence>
<gene>
    <name evidence="2" type="primary">bar</name>
    <name evidence="2" type="ORF">ERS852471_00486</name>
</gene>
<keyword evidence="2" id="KW-0808">Transferase</keyword>
<feature type="domain" description="N-acetyltransferase" evidence="1">
    <location>
        <begin position="1"/>
        <end position="169"/>
    </location>
</feature>
<dbReference type="EC" id="2.3.1.183" evidence="2"/>